<dbReference type="PANTHER" id="PTHR12459:SF15">
    <property type="entry name" value="TRANSMEMBRANE PROTEIN 135"/>
    <property type="match status" value="1"/>
</dbReference>
<comment type="similarity">
    <text evidence="2">Belongs to the TMEM135 family.</text>
</comment>
<evidence type="ECO:0000256" key="1">
    <source>
        <dbReference type="ARBA" id="ARBA00004127"/>
    </source>
</evidence>
<dbReference type="OMA" id="ASVPYNC"/>
<proteinExistence type="inferred from homology"/>
<evidence type="ECO:0000313" key="8">
    <source>
        <dbReference type="EMBL" id="SPP84407.1"/>
    </source>
</evidence>
<dbReference type="Pfam" id="PF15982">
    <property type="entry name" value="TMEM135_C_rich"/>
    <property type="match status" value="1"/>
</dbReference>
<reference evidence="9" key="1">
    <citation type="submission" date="2018-01" db="EMBL/GenBank/DDBJ databases">
        <authorList>
            <person name="Alioto T."/>
            <person name="Alioto T."/>
        </authorList>
    </citation>
    <scope>NUCLEOTIDE SEQUENCE [LARGE SCALE GENOMIC DNA]</scope>
</reference>
<dbReference type="PANTHER" id="PTHR12459">
    <property type="entry name" value="TRANSMEMBRANE PROTEIN 135-RELATED"/>
    <property type="match status" value="1"/>
</dbReference>
<dbReference type="AlphaFoldDB" id="A0A3B0JQD9"/>
<evidence type="ECO:0000256" key="2">
    <source>
        <dbReference type="ARBA" id="ARBA00008924"/>
    </source>
</evidence>
<feature type="domain" description="Transmembrane protein 135 N-terminal" evidence="7">
    <location>
        <begin position="15"/>
        <end position="145"/>
    </location>
</feature>
<dbReference type="EMBL" id="OUUW01000008">
    <property type="protein sequence ID" value="SPP84407.1"/>
    <property type="molecule type" value="Genomic_DNA"/>
</dbReference>
<name>A0A3B0JQD9_DROGU</name>
<comment type="subcellular location">
    <subcellularLocation>
        <location evidence="1">Endomembrane system</location>
        <topology evidence="1">Multi-pass membrane protein</topology>
    </subcellularLocation>
</comment>
<dbReference type="InterPro" id="IPR031926">
    <property type="entry name" value="TMEM135_N"/>
</dbReference>
<feature type="transmembrane region" description="Helical" evidence="6">
    <location>
        <begin position="158"/>
        <end position="174"/>
    </location>
</feature>
<evidence type="ECO:0000259" key="7">
    <source>
        <dbReference type="Pfam" id="PF15982"/>
    </source>
</evidence>
<evidence type="ECO:0000256" key="4">
    <source>
        <dbReference type="ARBA" id="ARBA00022989"/>
    </source>
</evidence>
<feature type="transmembrane region" description="Helical" evidence="6">
    <location>
        <begin position="324"/>
        <end position="340"/>
    </location>
</feature>
<dbReference type="Proteomes" id="UP000268350">
    <property type="component" value="Unassembled WGS sequence"/>
</dbReference>
<evidence type="ECO:0000256" key="6">
    <source>
        <dbReference type="SAM" id="Phobius"/>
    </source>
</evidence>
<feature type="transmembrane region" description="Helical" evidence="6">
    <location>
        <begin position="66"/>
        <end position="89"/>
    </location>
</feature>
<dbReference type="InterPro" id="IPR026749">
    <property type="entry name" value="Tmem135"/>
</dbReference>
<organism evidence="8 9">
    <name type="scientific">Drosophila guanche</name>
    <name type="common">Fruit fly</name>
    <dbReference type="NCBI Taxonomy" id="7266"/>
    <lineage>
        <taxon>Eukaryota</taxon>
        <taxon>Metazoa</taxon>
        <taxon>Ecdysozoa</taxon>
        <taxon>Arthropoda</taxon>
        <taxon>Hexapoda</taxon>
        <taxon>Insecta</taxon>
        <taxon>Pterygota</taxon>
        <taxon>Neoptera</taxon>
        <taxon>Endopterygota</taxon>
        <taxon>Diptera</taxon>
        <taxon>Brachycera</taxon>
        <taxon>Muscomorpha</taxon>
        <taxon>Ephydroidea</taxon>
        <taxon>Drosophilidae</taxon>
        <taxon>Drosophila</taxon>
        <taxon>Sophophora</taxon>
    </lineage>
</organism>
<accession>A0A3B0JQD9</accession>
<evidence type="ECO:0000256" key="3">
    <source>
        <dbReference type="ARBA" id="ARBA00022692"/>
    </source>
</evidence>
<feature type="transmembrane region" description="Helical" evidence="6">
    <location>
        <begin position="101"/>
        <end position="121"/>
    </location>
</feature>
<evidence type="ECO:0000313" key="9">
    <source>
        <dbReference type="Proteomes" id="UP000268350"/>
    </source>
</evidence>
<evidence type="ECO:0000256" key="5">
    <source>
        <dbReference type="ARBA" id="ARBA00023136"/>
    </source>
</evidence>
<sequence length="455" mass="50920">MAAQSKLLGAAIECSCHKYVHPWTSSCAAAAAGMMLAEVAPSFRTYSTVYLLALIMRMRVPRLQDLWRTLTGILQSTAFLSMNGGLFVFSVCLIRQLLGRFYFSTVAFFPSFLASSLCIAIERPERRTPLALYVANVGIETVWNMLESRGLVRSLPNGQVLIMGLSITALMYLYRVGLHKTVAKDATFKGLRVILGKEEEGPLKTPTVTTTQSSRQRPLNFQSIFAYVQVYDRLRTAKHPSCPHRQGCAPYALYGGLKPFLGGLGLQVGLKLLLNITKIVKMKMQWRKQIFNKGSLQLGLALGSFSLLYKTISCGLRHTCGHDNALFAIPAGLIGSIGLLRFPNTTVAMYLMWKALQLLYNWGIAEGKLPEWPHFNMIMYGFFTGVLFHAAILEARSLRPSYYNFLMNISGNRISRFNVLPFEAYALKSQDQINHVIKKLKIDMTSPFPKYPLTV</sequence>
<feature type="transmembrane region" description="Helical" evidence="6">
    <location>
        <begin position="290"/>
        <end position="312"/>
    </location>
</feature>
<keyword evidence="3 6" id="KW-0812">Transmembrane</keyword>
<protein>
    <submittedName>
        <fullName evidence="8">Blast:Transmembrane protein 135</fullName>
    </submittedName>
</protein>
<keyword evidence="5 6" id="KW-0472">Membrane</keyword>
<dbReference type="OrthoDB" id="291792at2759"/>
<dbReference type="GO" id="GO:0012505">
    <property type="term" value="C:endomembrane system"/>
    <property type="evidence" value="ECO:0007669"/>
    <property type="project" value="UniProtKB-SubCell"/>
</dbReference>
<keyword evidence="4 6" id="KW-1133">Transmembrane helix</keyword>
<gene>
    <name evidence="8" type="ORF">DGUA_6G016982</name>
</gene>
<keyword evidence="9" id="KW-1185">Reference proteome</keyword>